<evidence type="ECO:0000259" key="2">
    <source>
        <dbReference type="Pfam" id="PF06110"/>
    </source>
</evidence>
<dbReference type="STRING" id="214684.A0A0S2M6B1"/>
<sequence length="118" mass="12968">MPITETTYPPSPSTIDSSGSPTFLIFYSDAQDGRMWCSHCRDVEGVVKSAFQGGSKPRGIITYIGNYTQWKTPSHPARSAYGVKSVPTIIKLENGKETGRATKMEILNSSKFEEFLGV</sequence>
<dbReference type="PANTHER" id="PTHR12452">
    <property type="entry name" value="42-9-9 PROTEIN-RELATED"/>
    <property type="match status" value="1"/>
</dbReference>
<dbReference type="InterPro" id="IPR010357">
    <property type="entry name" value="TXNDC17_dom"/>
</dbReference>
<dbReference type="KEGG" id="cne:CNL05845"/>
<dbReference type="GO" id="GO:0047134">
    <property type="term" value="F:protein-disulfide reductase [NAD(P)H] activity"/>
    <property type="evidence" value="ECO:0000318"/>
    <property type="project" value="GO_Central"/>
</dbReference>
<dbReference type="RefSeq" id="XP_024514672.1">
    <property type="nucleotide sequence ID" value="XM_024658842.1"/>
</dbReference>
<dbReference type="Proteomes" id="UP000002149">
    <property type="component" value="Chromosome 12"/>
</dbReference>
<protein>
    <recommendedName>
        <fullName evidence="2">Thioredoxin domain-containing protein</fullName>
    </recommendedName>
</protein>
<dbReference type="PaxDb" id="214684-A0A0S2M6B1"/>
<dbReference type="EMBL" id="AE017352">
    <property type="protein sequence ID" value="ALO69700.1"/>
    <property type="molecule type" value="Genomic_DNA"/>
</dbReference>
<organism evidence="3 4">
    <name type="scientific">Cryptococcus deneoformans (strain JEC21 / ATCC MYA-565)</name>
    <name type="common">Cryptococcus neoformans var. neoformans serotype D</name>
    <dbReference type="NCBI Taxonomy" id="214684"/>
    <lineage>
        <taxon>Eukaryota</taxon>
        <taxon>Fungi</taxon>
        <taxon>Dikarya</taxon>
        <taxon>Basidiomycota</taxon>
        <taxon>Agaricomycotina</taxon>
        <taxon>Tremellomycetes</taxon>
        <taxon>Tremellales</taxon>
        <taxon>Cryptococcaceae</taxon>
        <taxon>Cryptococcus</taxon>
        <taxon>Cryptococcus neoformans species complex</taxon>
    </lineage>
</organism>
<dbReference type="VEuPathDB" id="FungiDB:CNL05845"/>
<dbReference type="GO" id="GO:0005829">
    <property type="term" value="C:cytosol"/>
    <property type="evidence" value="ECO:0000318"/>
    <property type="project" value="GO_Central"/>
</dbReference>
<comment type="similarity">
    <text evidence="1">Belongs to the thioredoxin family.</text>
</comment>
<dbReference type="Pfam" id="PF06110">
    <property type="entry name" value="TXD17-like_Trx"/>
    <property type="match status" value="1"/>
</dbReference>
<dbReference type="PANTHER" id="PTHR12452:SF0">
    <property type="entry name" value="THIOREDOXIN DOMAIN-CONTAINING PROTEIN 17"/>
    <property type="match status" value="1"/>
</dbReference>
<keyword evidence="4" id="KW-1185">Reference proteome</keyword>
<dbReference type="OrthoDB" id="78947at2759"/>
<dbReference type="Gene3D" id="3.40.30.10">
    <property type="entry name" value="Glutaredoxin"/>
    <property type="match status" value="1"/>
</dbReference>
<dbReference type="InParanoid" id="A0A0S2M6B1"/>
<dbReference type="AlphaFoldDB" id="A0A0S2M6B1"/>
<accession>A0A0S2M6B1</accession>
<dbReference type="InterPro" id="IPR045108">
    <property type="entry name" value="TXNDC17-like"/>
</dbReference>
<reference evidence="3 4" key="1">
    <citation type="journal article" date="2005" name="Science">
        <title>The genome of the basidiomycetous yeast and human pathogen Cryptococcus neoformans.</title>
        <authorList>
            <person name="Loftus B.J."/>
            <person name="Fung E."/>
            <person name="Roncaglia P."/>
            <person name="Rowley D."/>
            <person name="Amedeo P."/>
            <person name="Bruno D."/>
            <person name="Vamathevan J."/>
            <person name="Miranda M."/>
            <person name="Anderson I.J."/>
            <person name="Fraser J.A."/>
            <person name="Allen J.E."/>
            <person name="Bosdet I.E."/>
            <person name="Brent M.R."/>
            <person name="Chiu R."/>
            <person name="Doering T.L."/>
            <person name="Donlin M.J."/>
            <person name="D'Souza C.A."/>
            <person name="Fox D.S."/>
            <person name="Grinberg V."/>
            <person name="Fu J."/>
            <person name="Fukushima M."/>
            <person name="Haas B.J."/>
            <person name="Huang J.C."/>
            <person name="Janbon G."/>
            <person name="Jones S.J."/>
            <person name="Koo H.L."/>
            <person name="Krzywinski M.I."/>
            <person name="Kwon-Chung J.K."/>
            <person name="Lengeler K.B."/>
            <person name="Maiti R."/>
            <person name="Marra M.A."/>
            <person name="Marra R.E."/>
            <person name="Mathewson C.A."/>
            <person name="Mitchell T.G."/>
            <person name="Pertea M."/>
            <person name="Riggs F.R."/>
            <person name="Salzberg S.L."/>
            <person name="Schein J.E."/>
            <person name="Shvartsbeyn A."/>
            <person name="Shin H."/>
            <person name="Shumway M."/>
            <person name="Specht C.A."/>
            <person name="Suh B.B."/>
            <person name="Tenney A."/>
            <person name="Utterback T.R."/>
            <person name="Wickes B.L."/>
            <person name="Wortman J.R."/>
            <person name="Wye N.H."/>
            <person name="Kronstad J.W."/>
            <person name="Lodge J.K."/>
            <person name="Heitman J."/>
            <person name="Davis R.W."/>
            <person name="Fraser C.M."/>
            <person name="Hyman R.W."/>
        </authorList>
    </citation>
    <scope>NUCLEOTIDE SEQUENCE [LARGE SCALE GENOMIC DNA]</scope>
    <source>
        <strain evidence="4">JEC21 / ATCC MYA-565</strain>
    </source>
</reference>
<proteinExistence type="inferred from homology"/>
<dbReference type="FunCoup" id="A0A0S2M6B1">
    <property type="interactions" value="278"/>
</dbReference>
<name>A0A0S2M6B1_CRYD1</name>
<evidence type="ECO:0000313" key="4">
    <source>
        <dbReference type="Proteomes" id="UP000002149"/>
    </source>
</evidence>
<dbReference type="InterPro" id="IPR036249">
    <property type="entry name" value="Thioredoxin-like_sf"/>
</dbReference>
<feature type="domain" description="Thioredoxin" evidence="2">
    <location>
        <begin position="15"/>
        <end position="114"/>
    </location>
</feature>
<evidence type="ECO:0000256" key="1">
    <source>
        <dbReference type="ARBA" id="ARBA00008987"/>
    </source>
</evidence>
<dbReference type="GeneID" id="36393131"/>
<evidence type="ECO:0000313" key="3">
    <source>
        <dbReference type="EMBL" id="ALO69700.1"/>
    </source>
</evidence>
<gene>
    <name evidence="3" type="ordered locus">CNL05845</name>
</gene>
<dbReference type="SUPFAM" id="SSF52833">
    <property type="entry name" value="Thioredoxin-like"/>
    <property type="match status" value="1"/>
</dbReference>
<dbReference type="FunFam" id="3.40.30.10:FF:000304">
    <property type="entry name" value="Unplaced genomic scaffold supercont1.12, whole genome shotgun sequence"/>
    <property type="match status" value="1"/>
</dbReference>